<dbReference type="NCBIfam" id="TIGR00249">
    <property type="entry name" value="sixA"/>
    <property type="match status" value="1"/>
</dbReference>
<evidence type="ECO:0000256" key="5">
    <source>
        <dbReference type="PIRSR" id="PIRSR613078-2"/>
    </source>
</evidence>
<evidence type="ECO:0000313" key="7">
    <source>
        <dbReference type="Proteomes" id="UP000736328"/>
    </source>
</evidence>
<evidence type="ECO:0000313" key="6">
    <source>
        <dbReference type="EMBL" id="MBI4727019.1"/>
    </source>
</evidence>
<evidence type="ECO:0000256" key="3">
    <source>
        <dbReference type="ARBA" id="ARBA00023152"/>
    </source>
</evidence>
<gene>
    <name evidence="6" type="primary">sixA</name>
    <name evidence="6" type="ORF">HY768_07325</name>
</gene>
<keyword evidence="4" id="KW-0413">Isomerase</keyword>
<comment type="similarity">
    <text evidence="1">Belongs to the phosphoglycerate mutase family. BPG-dependent PGAM subfamily.</text>
</comment>
<comment type="caution">
    <text evidence="6">The sequence shown here is derived from an EMBL/GenBank/DDBJ whole genome shotgun (WGS) entry which is preliminary data.</text>
</comment>
<accession>A0A933IB59</accession>
<dbReference type="InterPro" id="IPR013078">
    <property type="entry name" value="His_Pase_superF_clade-1"/>
</dbReference>
<dbReference type="AlphaFoldDB" id="A0A933IB59"/>
<dbReference type="InterPro" id="IPR029033">
    <property type="entry name" value="His_PPase_superfam"/>
</dbReference>
<name>A0A933IB59_UNCT6</name>
<dbReference type="SUPFAM" id="SSF53254">
    <property type="entry name" value="Phosphoglycerate mutase-like"/>
    <property type="match status" value="1"/>
</dbReference>
<dbReference type="GO" id="GO:0004619">
    <property type="term" value="F:phosphoglycerate mutase activity"/>
    <property type="evidence" value="ECO:0007669"/>
    <property type="project" value="UniProtKB-EC"/>
</dbReference>
<dbReference type="GO" id="GO:0005737">
    <property type="term" value="C:cytoplasm"/>
    <property type="evidence" value="ECO:0007669"/>
    <property type="project" value="InterPro"/>
</dbReference>
<dbReference type="EMBL" id="JACQXR010000095">
    <property type="protein sequence ID" value="MBI4727019.1"/>
    <property type="molecule type" value="Genomic_DNA"/>
</dbReference>
<proteinExistence type="inferred from homology"/>
<dbReference type="CDD" id="cd07067">
    <property type="entry name" value="HP_PGM_like"/>
    <property type="match status" value="1"/>
</dbReference>
<dbReference type="GO" id="GO:0006096">
    <property type="term" value="P:glycolytic process"/>
    <property type="evidence" value="ECO:0007669"/>
    <property type="project" value="UniProtKB-KW"/>
</dbReference>
<dbReference type="SMART" id="SM00855">
    <property type="entry name" value="PGAM"/>
    <property type="match status" value="1"/>
</dbReference>
<dbReference type="InterPro" id="IPR005952">
    <property type="entry name" value="Phosphogly_mut1"/>
</dbReference>
<evidence type="ECO:0000256" key="4">
    <source>
        <dbReference type="ARBA" id="ARBA00023235"/>
    </source>
</evidence>
<sequence length="169" mass="18772">MELYILRHGLAGESGDPRYPDDSQRPLTAEGKRKMHQAALGIKAMGITFDLVFTSPYLRARQTAEIVCKQLDCAGGLQITENLEPGRDPRRLISEINEHNLKNKSVLITGHEPFLSGLVSFLISGSHSPQIELKKGALCKLEVNDLKYSRCAALLWLLTSKQLGMMSRP</sequence>
<keyword evidence="3" id="KW-0324">Glycolysis</keyword>
<dbReference type="EC" id="5.4.2.11" evidence="2"/>
<evidence type="ECO:0000256" key="1">
    <source>
        <dbReference type="ARBA" id="ARBA00006717"/>
    </source>
</evidence>
<organism evidence="6 7">
    <name type="scientific">candidate division TA06 bacterium</name>
    <dbReference type="NCBI Taxonomy" id="2250710"/>
    <lineage>
        <taxon>Bacteria</taxon>
        <taxon>Bacteria division TA06</taxon>
    </lineage>
</organism>
<dbReference type="PANTHER" id="PTHR11931">
    <property type="entry name" value="PHOSPHOGLYCERATE MUTASE"/>
    <property type="match status" value="1"/>
</dbReference>
<dbReference type="Gene3D" id="3.40.50.1240">
    <property type="entry name" value="Phosphoglycerate mutase-like"/>
    <property type="match status" value="1"/>
</dbReference>
<protein>
    <recommendedName>
        <fullName evidence="2">phosphoglycerate mutase (2,3-diphosphoglycerate-dependent)</fullName>
        <ecNumber evidence="2">5.4.2.11</ecNumber>
    </recommendedName>
</protein>
<dbReference type="InterPro" id="IPR004449">
    <property type="entry name" value="SixA"/>
</dbReference>
<evidence type="ECO:0000256" key="2">
    <source>
        <dbReference type="ARBA" id="ARBA00012028"/>
    </source>
</evidence>
<reference evidence="6" key="1">
    <citation type="submission" date="2020-07" db="EMBL/GenBank/DDBJ databases">
        <title>Huge and variable diversity of episymbiotic CPR bacteria and DPANN archaea in groundwater ecosystems.</title>
        <authorList>
            <person name="He C.Y."/>
            <person name="Keren R."/>
            <person name="Whittaker M."/>
            <person name="Farag I.F."/>
            <person name="Doudna J."/>
            <person name="Cate J.H.D."/>
            <person name="Banfield J.F."/>
        </authorList>
    </citation>
    <scope>NUCLEOTIDE SEQUENCE</scope>
    <source>
        <strain evidence="6">NC_groundwater_1520_Pr4_B-0.1um_53_5</strain>
    </source>
</reference>
<dbReference type="Pfam" id="PF00300">
    <property type="entry name" value="His_Phos_1"/>
    <property type="match status" value="1"/>
</dbReference>
<feature type="binding site" evidence="5">
    <location>
        <position position="59"/>
    </location>
    <ligand>
        <name>substrate</name>
    </ligand>
</feature>
<dbReference type="GO" id="GO:0101006">
    <property type="term" value="F:protein histidine phosphatase activity"/>
    <property type="evidence" value="ECO:0007669"/>
    <property type="project" value="InterPro"/>
</dbReference>
<dbReference type="Proteomes" id="UP000736328">
    <property type="component" value="Unassembled WGS sequence"/>
</dbReference>